<keyword evidence="4 5" id="KW-0480">Metal-thiolate cluster</keyword>
<evidence type="ECO:0000313" key="6">
    <source>
        <dbReference type="EMBL" id="AEQ54918.1"/>
    </source>
</evidence>
<sequence length="70" mass="6789">MSSGCKCGSSCGCGSGCSCEMDVEKSTSIAMVEGVAPPMMKIEGAEKSLGAEGGNGCTCGSSCSCDPCTC</sequence>
<dbReference type="PANTHER" id="PTHR33543:SF37">
    <property type="entry name" value="METALLOTHIONEIN-LIKE PROTEIN 4B"/>
    <property type="match status" value="1"/>
</dbReference>
<comment type="similarity">
    <text evidence="2 5">Belongs to the metallothionein superfamily. Type 15 family.</text>
</comment>
<evidence type="ECO:0000256" key="4">
    <source>
        <dbReference type="ARBA" id="ARBA00022851"/>
    </source>
</evidence>
<dbReference type="AlphaFoldDB" id="G4Y3P3"/>
<dbReference type="InterPro" id="IPR000347">
    <property type="entry name" value="Metalthion_15p"/>
</dbReference>
<dbReference type="PANTHER" id="PTHR33543">
    <property type="entry name" value="METALLOTHIONEIN-LIKE PROTEIN 2A"/>
    <property type="match status" value="1"/>
</dbReference>
<dbReference type="Pfam" id="PF01439">
    <property type="entry name" value="Metallothio_2"/>
    <property type="match status" value="1"/>
</dbReference>
<dbReference type="GO" id="GO:0046872">
    <property type="term" value="F:metal ion binding"/>
    <property type="evidence" value="ECO:0007669"/>
    <property type="project" value="UniProtKB-UniRule"/>
</dbReference>
<reference evidence="6" key="1">
    <citation type="submission" date="2011-05" db="EMBL/GenBank/DDBJ databases">
        <title>Molecular cloning and characterization of five metallothionein protein from Salvia miltiorrhiza.</title>
        <authorList>
            <person name="Yao W."/>
            <person name="Wang D.H."/>
            <person name="Chen Y.Q."/>
            <person name="Wang Z.Z."/>
        </authorList>
    </citation>
    <scope>NUCLEOTIDE SEQUENCE</scope>
</reference>
<proteinExistence type="evidence at transcript level"/>
<protein>
    <recommendedName>
        <fullName evidence="5">Metallothionein-like protein</fullName>
    </recommendedName>
</protein>
<accession>G4Y3P3</accession>
<comment type="function">
    <text evidence="1 5">Metallothioneins have a high content of cysteine residues that bind various heavy metals.</text>
</comment>
<name>G4Y3P3_SALMI</name>
<keyword evidence="3 5" id="KW-0479">Metal-binding</keyword>
<evidence type="ECO:0000256" key="5">
    <source>
        <dbReference type="RuleBase" id="RU369052"/>
    </source>
</evidence>
<organism evidence="6">
    <name type="scientific">Salvia miltiorrhiza</name>
    <name type="common">Chinese sage</name>
    <dbReference type="NCBI Taxonomy" id="226208"/>
    <lineage>
        <taxon>Eukaryota</taxon>
        <taxon>Viridiplantae</taxon>
        <taxon>Streptophyta</taxon>
        <taxon>Embryophyta</taxon>
        <taxon>Tracheophyta</taxon>
        <taxon>Spermatophyta</taxon>
        <taxon>Magnoliopsida</taxon>
        <taxon>eudicotyledons</taxon>
        <taxon>Gunneridae</taxon>
        <taxon>Pentapetalae</taxon>
        <taxon>asterids</taxon>
        <taxon>lamiids</taxon>
        <taxon>Lamiales</taxon>
        <taxon>Lamiaceae</taxon>
        <taxon>Nepetoideae</taxon>
        <taxon>Mentheae</taxon>
        <taxon>Salviinae</taxon>
        <taxon>Salvia</taxon>
        <taxon>Salvia incertae sedis</taxon>
    </lineage>
</organism>
<evidence type="ECO:0000256" key="1">
    <source>
        <dbReference type="ARBA" id="ARBA00002568"/>
    </source>
</evidence>
<evidence type="ECO:0000256" key="2">
    <source>
        <dbReference type="ARBA" id="ARBA00005802"/>
    </source>
</evidence>
<dbReference type="PROSITE" id="PS51257">
    <property type="entry name" value="PROKAR_LIPOPROTEIN"/>
    <property type="match status" value="1"/>
</dbReference>
<dbReference type="EMBL" id="JF937198">
    <property type="protein sequence ID" value="AEQ54918.1"/>
    <property type="molecule type" value="mRNA"/>
</dbReference>
<evidence type="ECO:0000256" key="3">
    <source>
        <dbReference type="ARBA" id="ARBA00022723"/>
    </source>
</evidence>